<dbReference type="PRINTS" id="PR00072">
    <property type="entry name" value="MALOXRDTASE"/>
</dbReference>
<feature type="binding site" evidence="6">
    <location>
        <position position="404"/>
    </location>
    <ligand>
        <name>(S)-malate</name>
        <dbReference type="ChEBI" id="CHEBI:15589"/>
    </ligand>
</feature>
<dbReference type="InterPro" id="IPR012301">
    <property type="entry name" value="Malic_N_dom"/>
</dbReference>
<evidence type="ECO:0000256" key="6">
    <source>
        <dbReference type="PIRSR" id="PIRSR000106-2"/>
    </source>
</evidence>
<dbReference type="FunFam" id="3.40.50.720:FF:000182">
    <property type="entry name" value="NAD-dependent malic enzyme"/>
    <property type="match status" value="1"/>
</dbReference>
<dbReference type="InterPro" id="IPR037062">
    <property type="entry name" value="Malic_N_dom_sf"/>
</dbReference>
<keyword evidence="4 11" id="KW-0560">Oxidoreductase</keyword>
<dbReference type="Gene3D" id="3.40.50.10380">
    <property type="entry name" value="Malic enzyme, N-terminal domain"/>
    <property type="match status" value="1"/>
</dbReference>
<dbReference type="PANTHER" id="PTHR23406:SF90">
    <property type="entry name" value="MALIC ENZYME-RELATED"/>
    <property type="match status" value="1"/>
</dbReference>
<gene>
    <name evidence="11" type="primary">maeA</name>
    <name evidence="11" type="ORF">GMD42_12165</name>
</gene>
<dbReference type="SMART" id="SM01274">
    <property type="entry name" value="malic"/>
    <property type="match status" value="1"/>
</dbReference>
<dbReference type="GO" id="GO:0051287">
    <property type="term" value="F:NAD binding"/>
    <property type="evidence" value="ECO:0007669"/>
    <property type="project" value="InterPro"/>
</dbReference>
<evidence type="ECO:0000256" key="8">
    <source>
        <dbReference type="RuleBase" id="RU003427"/>
    </source>
</evidence>
<dbReference type="GeneID" id="43348240"/>
<evidence type="ECO:0000256" key="5">
    <source>
        <dbReference type="PIRSR" id="PIRSR000106-1"/>
    </source>
</evidence>
<dbReference type="Pfam" id="PF00390">
    <property type="entry name" value="malic"/>
    <property type="match status" value="1"/>
</dbReference>
<evidence type="ECO:0000313" key="11">
    <source>
        <dbReference type="EMBL" id="MTU44343.1"/>
    </source>
</evidence>
<dbReference type="Pfam" id="PF03949">
    <property type="entry name" value="Malic_M"/>
    <property type="match status" value="1"/>
</dbReference>
<comment type="cofactor">
    <cofactor evidence="7">
        <name>Mg(2+)</name>
        <dbReference type="ChEBI" id="CHEBI:18420"/>
    </cofactor>
    <cofactor evidence="7">
        <name>Mn(2+)</name>
        <dbReference type="ChEBI" id="CHEBI:29035"/>
    </cofactor>
    <text evidence="7">Divalent metal cations. Prefers magnesium or manganese.</text>
</comment>
<evidence type="ECO:0000313" key="12">
    <source>
        <dbReference type="Proteomes" id="UP000462362"/>
    </source>
</evidence>
<comment type="similarity">
    <text evidence="2 8">Belongs to the malic enzymes family.</text>
</comment>
<feature type="active site" description="Proton acceptor" evidence="5">
    <location>
        <position position="169"/>
    </location>
</feature>
<dbReference type="SUPFAM" id="SSF53223">
    <property type="entry name" value="Aminoacid dehydrogenase-like, N-terminal domain"/>
    <property type="match status" value="1"/>
</dbReference>
<dbReference type="GO" id="GO:0004473">
    <property type="term" value="F:malate dehydrogenase (decarboxylating) (NADP+) activity"/>
    <property type="evidence" value="ECO:0007669"/>
    <property type="project" value="TreeGrafter"/>
</dbReference>
<sequence>MTDIKDTTLRGVNLLRNPWFNKSSAFTEKERDELGLRGLLPPRVSTFDEQVTRLKGIIDTYEKPINKYIVLEGAHNSDECLYFELLVRYIDQFLPIVYTPTVGQACLQYSHIFRYARGLYVSSEDKGRVRQLVANVPHKDVDIIVVTDGQRILGLGDLGVNGMGIPVGKLALYTACAGVNPQKTLPVCIDVGTNNEELLNDPLYMGLRQKRITGPEYDALIAEFVDAVRERWPNVVIQFEDFHNSHAYDLLDQYKDKVPCFNDDIQGTASVVVTGMFSAMRALKQQLKDQKVLFLGAGSAATGIAHLIADAMVEEGLTREEALARIKLFDSKGLVTKKRTAPLTPAKMPFAAEDAPAETFLEAIREIKPTAIIGVSAQGGAFTKECLEEMAKINERPIIFALSNPTSKAECTAEEAYTYTDGRCLFACGSPFKPVEYKGKTFVPRQGNNHYVFPGIGLGAIFSRAKLIPNEVFLVAAKVLADMVKPEDLERGSLYPALSEVREISAEIGAAVAGYIFDKNLAEIEKPADLKKAVKDAMWDPKHAHFIQE</sequence>
<dbReference type="GO" id="GO:0006108">
    <property type="term" value="P:malate metabolic process"/>
    <property type="evidence" value="ECO:0007669"/>
    <property type="project" value="TreeGrafter"/>
</dbReference>
<dbReference type="PIRSF" id="PIRSF000106">
    <property type="entry name" value="ME"/>
    <property type="match status" value="1"/>
</dbReference>
<dbReference type="Proteomes" id="UP000462362">
    <property type="component" value="Unassembled WGS sequence"/>
</dbReference>
<evidence type="ECO:0000259" key="9">
    <source>
        <dbReference type="SMART" id="SM00919"/>
    </source>
</evidence>
<evidence type="ECO:0000259" key="10">
    <source>
        <dbReference type="SMART" id="SM01274"/>
    </source>
</evidence>
<accession>A0A6I3S3Z9</accession>
<dbReference type="Gene3D" id="3.40.50.720">
    <property type="entry name" value="NAD(P)-binding Rossmann-like Domain"/>
    <property type="match status" value="1"/>
</dbReference>
<organism evidence="11 12">
    <name type="scientific">Parasutterella excrementihominis</name>
    <dbReference type="NCBI Taxonomy" id="487175"/>
    <lineage>
        <taxon>Bacteria</taxon>
        <taxon>Pseudomonadati</taxon>
        <taxon>Pseudomonadota</taxon>
        <taxon>Betaproteobacteria</taxon>
        <taxon>Burkholderiales</taxon>
        <taxon>Sutterellaceae</taxon>
        <taxon>Parasutterella</taxon>
    </lineage>
</organism>
<dbReference type="SMART" id="SM00919">
    <property type="entry name" value="Malic_M"/>
    <property type="match status" value="1"/>
</dbReference>
<comment type="caution">
    <text evidence="11">The sequence shown here is derived from an EMBL/GenBank/DDBJ whole genome shotgun (WGS) entry which is preliminary data.</text>
</comment>
<evidence type="ECO:0000256" key="3">
    <source>
        <dbReference type="ARBA" id="ARBA00022723"/>
    </source>
</evidence>
<dbReference type="EC" id="1.1.1.38" evidence="11"/>
<reference evidence="11 12" key="1">
    <citation type="journal article" date="2019" name="Nat. Med.">
        <title>A library of human gut bacterial isolates paired with longitudinal multiomics data enables mechanistic microbiome research.</title>
        <authorList>
            <person name="Poyet M."/>
            <person name="Groussin M."/>
            <person name="Gibbons S.M."/>
            <person name="Avila-Pacheco J."/>
            <person name="Jiang X."/>
            <person name="Kearney S.M."/>
            <person name="Perrotta A.R."/>
            <person name="Berdy B."/>
            <person name="Zhao S."/>
            <person name="Lieberman T.D."/>
            <person name="Swanson P.K."/>
            <person name="Smith M."/>
            <person name="Roesemann S."/>
            <person name="Alexander J.E."/>
            <person name="Rich S.A."/>
            <person name="Livny J."/>
            <person name="Vlamakis H."/>
            <person name="Clish C."/>
            <person name="Bullock K."/>
            <person name="Deik A."/>
            <person name="Scott J."/>
            <person name="Pierce K.A."/>
            <person name="Xavier R.J."/>
            <person name="Alm E.J."/>
        </authorList>
    </citation>
    <scope>NUCLEOTIDE SEQUENCE [LARGE SCALE GENOMIC DNA]</scope>
    <source>
        <strain evidence="11 12">BIOML-A2</strain>
    </source>
</reference>
<dbReference type="InterPro" id="IPR036291">
    <property type="entry name" value="NAD(P)-bd_dom_sf"/>
</dbReference>
<dbReference type="EMBL" id="WNCL01000063">
    <property type="protein sequence ID" value="MTU44343.1"/>
    <property type="molecule type" value="Genomic_DNA"/>
</dbReference>
<feature type="binding site" evidence="6">
    <location>
        <position position="151"/>
    </location>
    <ligand>
        <name>(S)-malate</name>
        <dbReference type="ChEBI" id="CHEBI:15589"/>
    </ligand>
</feature>
<comment type="cofactor">
    <cofactor evidence="1">
        <name>Mn(2+)</name>
        <dbReference type="ChEBI" id="CHEBI:29035"/>
    </cofactor>
</comment>
<keyword evidence="3 7" id="KW-0479">Metal-binding</keyword>
<dbReference type="InterPro" id="IPR046346">
    <property type="entry name" value="Aminoacid_DH-like_N_sf"/>
</dbReference>
<feature type="binding site" evidence="7">
    <location>
        <position position="240"/>
    </location>
    <ligand>
        <name>a divalent metal cation</name>
        <dbReference type="ChEBI" id="CHEBI:60240"/>
    </ligand>
</feature>
<proteinExistence type="inferred from homology"/>
<dbReference type="InterPro" id="IPR012302">
    <property type="entry name" value="Malic_NAD-bd"/>
</dbReference>
<dbReference type="InterPro" id="IPR001891">
    <property type="entry name" value="Malic_OxRdtase"/>
</dbReference>
<dbReference type="AlphaFoldDB" id="A0A6I3S3Z9"/>
<evidence type="ECO:0000256" key="7">
    <source>
        <dbReference type="PIRSR" id="PIRSR000106-3"/>
    </source>
</evidence>
<feature type="domain" description="Malic enzyme N-terminal" evidence="10">
    <location>
        <begin position="75"/>
        <end position="255"/>
    </location>
</feature>
<dbReference type="RefSeq" id="WP_008863725.1">
    <property type="nucleotide sequence ID" value="NZ_CAMLVM010000023.1"/>
</dbReference>
<dbReference type="PROSITE" id="PS00331">
    <property type="entry name" value="MALIC_ENZYMES"/>
    <property type="match status" value="1"/>
</dbReference>
<feature type="binding site" evidence="7">
    <location>
        <position position="241"/>
    </location>
    <ligand>
        <name>a divalent metal cation</name>
        <dbReference type="ChEBI" id="CHEBI:60240"/>
    </ligand>
</feature>
<dbReference type="GO" id="GO:0046872">
    <property type="term" value="F:metal ion binding"/>
    <property type="evidence" value="ECO:0007669"/>
    <property type="project" value="UniProtKB-KW"/>
</dbReference>
<feature type="domain" description="Malic enzyme NAD-binding" evidence="9">
    <location>
        <begin position="265"/>
        <end position="517"/>
    </location>
</feature>
<evidence type="ECO:0000256" key="4">
    <source>
        <dbReference type="ARBA" id="ARBA00023002"/>
    </source>
</evidence>
<protein>
    <submittedName>
        <fullName evidence="11">Oxaloacetate-decarboxylating malate dehydrogenase</fullName>
        <ecNumber evidence="11">1.1.1.38</ecNumber>
    </submittedName>
</protein>
<evidence type="ECO:0000256" key="2">
    <source>
        <dbReference type="ARBA" id="ARBA00008785"/>
    </source>
</evidence>
<dbReference type="SUPFAM" id="SSF51735">
    <property type="entry name" value="NAD(P)-binding Rossmann-fold domains"/>
    <property type="match status" value="1"/>
</dbReference>
<dbReference type="PANTHER" id="PTHR23406">
    <property type="entry name" value="MALIC ENZYME-RELATED"/>
    <property type="match status" value="1"/>
</dbReference>
<evidence type="ECO:0000256" key="1">
    <source>
        <dbReference type="ARBA" id="ARBA00001936"/>
    </source>
</evidence>
<feature type="binding site" evidence="7">
    <location>
        <position position="264"/>
    </location>
    <ligand>
        <name>a divalent metal cation</name>
        <dbReference type="ChEBI" id="CHEBI:60240"/>
    </ligand>
</feature>
<dbReference type="InterPro" id="IPR015884">
    <property type="entry name" value="Malic_enzyme_CS"/>
</dbReference>
<dbReference type="CDD" id="cd05312">
    <property type="entry name" value="NAD_bind_1_malic_enz"/>
    <property type="match status" value="1"/>
</dbReference>
<name>A0A6I3S3Z9_9BURK</name>
<dbReference type="NCBIfam" id="NF010052">
    <property type="entry name" value="PRK13529.1"/>
    <property type="match status" value="1"/>
</dbReference>
<feature type="active site" description="Proton donor" evidence="5">
    <location>
        <position position="98"/>
    </location>
</feature>
<feature type="binding site" evidence="6">
    <location>
        <position position="448"/>
    </location>
    <ligand>
        <name>(S)-malate</name>
        <dbReference type="ChEBI" id="CHEBI:15589"/>
    </ligand>
</feature>